<feature type="transmembrane region" description="Helical" evidence="1">
    <location>
        <begin position="228"/>
        <end position="258"/>
    </location>
</feature>
<proteinExistence type="predicted"/>
<feature type="transmembrane region" description="Helical" evidence="1">
    <location>
        <begin position="65"/>
        <end position="91"/>
    </location>
</feature>
<organism evidence="2 3">
    <name type="scientific">Pandoraea anhela</name>
    <dbReference type="NCBI Taxonomy" id="2508295"/>
    <lineage>
        <taxon>Bacteria</taxon>
        <taxon>Pseudomonadati</taxon>
        <taxon>Pseudomonadota</taxon>
        <taxon>Betaproteobacteria</taxon>
        <taxon>Burkholderiales</taxon>
        <taxon>Burkholderiaceae</taxon>
        <taxon>Pandoraea</taxon>
    </lineage>
</organism>
<accession>A0A5E4RRT3</accession>
<evidence type="ECO:0008006" key="4">
    <source>
        <dbReference type="Google" id="ProtNLM"/>
    </source>
</evidence>
<evidence type="ECO:0000313" key="3">
    <source>
        <dbReference type="Proteomes" id="UP000406256"/>
    </source>
</evidence>
<gene>
    <name evidence="2" type="ORF">PAN31108_00347</name>
</gene>
<feature type="transmembrane region" description="Helical" evidence="1">
    <location>
        <begin position="26"/>
        <end position="45"/>
    </location>
</feature>
<keyword evidence="1" id="KW-1133">Transmembrane helix</keyword>
<protein>
    <recommendedName>
        <fullName evidence="4">Glycerophosphoryl diester phosphodiesterase membrane domain-containing protein</fullName>
    </recommendedName>
</protein>
<reference evidence="2 3" key="1">
    <citation type="submission" date="2019-08" db="EMBL/GenBank/DDBJ databases">
        <authorList>
            <person name="Peeters C."/>
        </authorList>
    </citation>
    <scope>NUCLEOTIDE SEQUENCE [LARGE SCALE GENOMIC DNA]</scope>
    <source>
        <strain evidence="2 3">LMG 31108</strain>
    </source>
</reference>
<feature type="transmembrane region" description="Helical" evidence="1">
    <location>
        <begin position="147"/>
        <end position="172"/>
    </location>
</feature>
<keyword evidence="3" id="KW-1185">Reference proteome</keyword>
<keyword evidence="1" id="KW-0812">Transmembrane</keyword>
<dbReference type="OrthoDB" id="9006712at2"/>
<dbReference type="AlphaFoldDB" id="A0A5E4RRT3"/>
<evidence type="ECO:0000256" key="1">
    <source>
        <dbReference type="SAM" id="Phobius"/>
    </source>
</evidence>
<dbReference type="RefSeq" id="WP_150667167.1">
    <property type="nucleotide sequence ID" value="NZ_CABPSB010000001.1"/>
</dbReference>
<evidence type="ECO:0000313" key="2">
    <source>
        <dbReference type="EMBL" id="VVD65743.1"/>
    </source>
</evidence>
<sequence>MEPITFTQCFKGAWIDGLNALRNRPLLCLSITVVLLITSALGVSFRQLALTASQSSSPALFRFQISLLSLAVSFVNLCALAILAVHVLRYVVLGPDAARHASWLDRGVRRYVATSFQVAIVWWIALIIAIPAGVFGMRLVGQGSSRAFAATLLALLVCVTLFLLVRISLIFPQIAAGRSKRWRSAWLDSRGHFWSMFGTSIATLIPLIIGGLIAFAIVQVILKLMPQVTVAVLASLILQAVISVIYLAVACAVLGWLYHRYADQLLVFEDAPDGL</sequence>
<dbReference type="Proteomes" id="UP000406256">
    <property type="component" value="Unassembled WGS sequence"/>
</dbReference>
<feature type="transmembrane region" description="Helical" evidence="1">
    <location>
        <begin position="193"/>
        <end position="222"/>
    </location>
</feature>
<name>A0A5E4RRT3_9BURK</name>
<dbReference type="EMBL" id="CABPSB010000001">
    <property type="protein sequence ID" value="VVD65743.1"/>
    <property type="molecule type" value="Genomic_DNA"/>
</dbReference>
<keyword evidence="1" id="KW-0472">Membrane</keyword>
<feature type="transmembrane region" description="Helical" evidence="1">
    <location>
        <begin position="111"/>
        <end position="135"/>
    </location>
</feature>